<sequence>MTTNWRRLSYIEETLKKMGDLTLREIAEWIDDLTVQVDHLEAENARLANEIDELETQMAGEDL</sequence>
<evidence type="ECO:0000256" key="1">
    <source>
        <dbReference type="SAM" id="Coils"/>
    </source>
</evidence>
<evidence type="ECO:0000313" key="2">
    <source>
        <dbReference type="EMBL" id="AXQ69135.1"/>
    </source>
</evidence>
<evidence type="ECO:0000313" key="3">
    <source>
        <dbReference type="Proteomes" id="UP000259421"/>
    </source>
</evidence>
<reference evidence="3" key="1">
    <citation type="submission" date="2018-07" db="EMBL/GenBank/DDBJ databases">
        <title>Giant CbK-like Caulobacter bacteriophages have genetically divergent genomes.</title>
        <authorList>
            <person name="Wilson K.M."/>
            <person name="Ely B."/>
        </authorList>
    </citation>
    <scope>NUCLEOTIDE SEQUENCE [LARGE SCALE GENOMIC DNA]</scope>
</reference>
<dbReference type="EMBL" id="MH588546">
    <property type="protein sequence ID" value="AXQ69135.1"/>
    <property type="molecule type" value="Genomic_DNA"/>
</dbReference>
<protein>
    <submittedName>
        <fullName evidence="2">Uncharacterized protein</fullName>
    </submittedName>
</protein>
<name>A0A385EDP7_9CAUD</name>
<organism evidence="2 3">
    <name type="scientific">Caulobacter phage CcrBL9</name>
    <dbReference type="NCBI Taxonomy" id="2283270"/>
    <lineage>
        <taxon>Viruses</taxon>
        <taxon>Duplodnaviria</taxon>
        <taxon>Heunggongvirae</taxon>
        <taxon>Uroviricota</taxon>
        <taxon>Caudoviricetes</taxon>
        <taxon>Jeanschmidtviridae</taxon>
        <taxon>Bertelyvirus</taxon>
        <taxon>Bertelyvirus BL9</taxon>
    </lineage>
</organism>
<feature type="coiled-coil region" evidence="1">
    <location>
        <begin position="30"/>
        <end position="57"/>
    </location>
</feature>
<keyword evidence="1" id="KW-0175">Coiled coil</keyword>
<gene>
    <name evidence="2" type="ORF">CcrBL9_gp111</name>
</gene>
<keyword evidence="3" id="KW-1185">Reference proteome</keyword>
<accession>A0A385EDP7</accession>
<dbReference type="Gene3D" id="1.20.5.170">
    <property type="match status" value="1"/>
</dbReference>
<reference evidence="2 3" key="2">
    <citation type="submission" date="2018-09" db="EMBL/GenBank/DDBJ databases">
        <title>Giant CbK-like Caulobacter bacteriophages have genetically divergent genomes.</title>
        <authorList>
            <person name="Wilson K."/>
            <person name="Ely B."/>
        </authorList>
    </citation>
    <scope>NUCLEOTIDE SEQUENCE [LARGE SCALE GENOMIC DNA]</scope>
</reference>
<proteinExistence type="predicted"/>
<dbReference type="Proteomes" id="UP000259421">
    <property type="component" value="Segment"/>
</dbReference>